<sequence>MRNNIIDLTEHRISNQYKHFYDCSNVNWVLNEYEGVIKTTRSVEKEMRVGYMKLLSNAINFIGGGELDGG</sequence>
<dbReference type="RefSeq" id="WP_131239591.1">
    <property type="nucleotide sequence ID" value="NZ_SJTH01000110.1"/>
</dbReference>
<proteinExistence type="predicted"/>
<name>A0A4R1AU74_9BACI</name>
<evidence type="ECO:0000313" key="1">
    <source>
        <dbReference type="EMBL" id="TCJ00476.1"/>
    </source>
</evidence>
<protein>
    <submittedName>
        <fullName evidence="1">Uncharacterized protein</fullName>
    </submittedName>
</protein>
<comment type="caution">
    <text evidence="1">The sequence shown here is derived from an EMBL/GenBank/DDBJ whole genome shotgun (WGS) entry which is preliminary data.</text>
</comment>
<dbReference type="EMBL" id="SJTH01000110">
    <property type="protein sequence ID" value="TCJ00476.1"/>
    <property type="molecule type" value="Genomic_DNA"/>
</dbReference>
<dbReference type="Proteomes" id="UP000293846">
    <property type="component" value="Unassembled WGS sequence"/>
</dbReference>
<keyword evidence="2" id="KW-1185">Reference proteome</keyword>
<gene>
    <name evidence="1" type="ORF">E0Y62_26705</name>
</gene>
<accession>A0A4R1AU74</accession>
<evidence type="ECO:0000313" key="2">
    <source>
        <dbReference type="Proteomes" id="UP000293846"/>
    </source>
</evidence>
<organism evidence="1 2">
    <name type="scientific">Cytobacillus praedii</name>
    <dbReference type="NCBI Taxonomy" id="1742358"/>
    <lineage>
        <taxon>Bacteria</taxon>
        <taxon>Bacillati</taxon>
        <taxon>Bacillota</taxon>
        <taxon>Bacilli</taxon>
        <taxon>Bacillales</taxon>
        <taxon>Bacillaceae</taxon>
        <taxon>Cytobacillus</taxon>
    </lineage>
</organism>
<reference evidence="1 2" key="1">
    <citation type="submission" date="2019-03" db="EMBL/GenBank/DDBJ databases">
        <authorList>
            <person name="Jensen L."/>
            <person name="Storgaard J."/>
            <person name="Sulaj E."/>
            <person name="Schramm A."/>
            <person name="Marshall I.P.G."/>
        </authorList>
    </citation>
    <scope>NUCLEOTIDE SEQUENCE [LARGE SCALE GENOMIC DNA]</scope>
    <source>
        <strain evidence="1 2">2017H2G3</strain>
    </source>
</reference>
<dbReference type="AlphaFoldDB" id="A0A4R1AU74"/>